<feature type="compositionally biased region" description="Pro residues" evidence="7">
    <location>
        <begin position="906"/>
        <end position="918"/>
    </location>
</feature>
<feature type="region of interest" description="Disordered" evidence="7">
    <location>
        <begin position="812"/>
        <end position="977"/>
    </location>
</feature>
<feature type="compositionally biased region" description="Polar residues" evidence="7">
    <location>
        <begin position="468"/>
        <end position="497"/>
    </location>
</feature>
<keyword evidence="3" id="KW-0677">Repeat</keyword>
<dbReference type="InParanoid" id="A0A7M7RG60"/>
<dbReference type="CDD" id="cd09355">
    <property type="entry name" value="LIM2_Ajuba_like"/>
    <property type="match status" value="1"/>
</dbReference>
<dbReference type="GO" id="GO:0006355">
    <property type="term" value="P:regulation of DNA-templated transcription"/>
    <property type="evidence" value="ECO:0000318"/>
    <property type="project" value="GO_Central"/>
</dbReference>
<organism evidence="9 10">
    <name type="scientific">Strongylocentrotus purpuratus</name>
    <name type="common">Purple sea urchin</name>
    <dbReference type="NCBI Taxonomy" id="7668"/>
    <lineage>
        <taxon>Eukaryota</taxon>
        <taxon>Metazoa</taxon>
        <taxon>Echinodermata</taxon>
        <taxon>Eleutherozoa</taxon>
        <taxon>Echinozoa</taxon>
        <taxon>Echinoidea</taxon>
        <taxon>Euechinoidea</taxon>
        <taxon>Echinacea</taxon>
        <taxon>Camarodonta</taxon>
        <taxon>Echinidea</taxon>
        <taxon>Strongylocentrotidae</taxon>
        <taxon>Strongylocentrotus</taxon>
    </lineage>
</organism>
<dbReference type="InterPro" id="IPR047248">
    <property type="entry name" value="Ajuba-like_LIM3"/>
</dbReference>
<evidence type="ECO:0000256" key="4">
    <source>
        <dbReference type="ARBA" id="ARBA00022833"/>
    </source>
</evidence>
<evidence type="ECO:0000259" key="8">
    <source>
        <dbReference type="PROSITE" id="PS50023"/>
    </source>
</evidence>
<feature type="domain" description="LIM zinc-binding" evidence="8">
    <location>
        <begin position="741"/>
        <end position="807"/>
    </location>
</feature>
<dbReference type="GO" id="GO:0035331">
    <property type="term" value="P:negative regulation of hippo signaling"/>
    <property type="evidence" value="ECO:0000318"/>
    <property type="project" value="GO_Central"/>
</dbReference>
<dbReference type="Proteomes" id="UP000007110">
    <property type="component" value="Unassembled WGS sequence"/>
</dbReference>
<dbReference type="InterPro" id="IPR047245">
    <property type="entry name" value="Ajuba-like_LIM1"/>
</dbReference>
<keyword evidence="4 6" id="KW-0862">Zinc</keyword>
<dbReference type="OMA" id="CHIARIA"/>
<feature type="region of interest" description="Disordered" evidence="7">
    <location>
        <begin position="73"/>
        <end position="95"/>
    </location>
</feature>
<protein>
    <recommendedName>
        <fullName evidence="8">LIM zinc-binding domain-containing protein</fullName>
    </recommendedName>
</protein>
<evidence type="ECO:0000313" key="10">
    <source>
        <dbReference type="Proteomes" id="UP000007110"/>
    </source>
</evidence>
<dbReference type="InterPro" id="IPR001781">
    <property type="entry name" value="Znf_LIM"/>
</dbReference>
<dbReference type="InterPro" id="IPR047247">
    <property type="entry name" value="Ajuba-like_LIM2"/>
</dbReference>
<dbReference type="PROSITE" id="PS50023">
    <property type="entry name" value="LIM_DOMAIN_2"/>
    <property type="match status" value="3"/>
</dbReference>
<dbReference type="KEGG" id="spu:588004"/>
<dbReference type="SUPFAM" id="SSF57716">
    <property type="entry name" value="Glucocorticoid receptor-like (DNA-binding domain)"/>
    <property type="match status" value="3"/>
</dbReference>
<dbReference type="Gene3D" id="2.10.110.10">
    <property type="entry name" value="Cysteine Rich Protein"/>
    <property type="match status" value="3"/>
</dbReference>
<feature type="compositionally biased region" description="Low complexity" evidence="7">
    <location>
        <begin position="498"/>
        <end position="507"/>
    </location>
</feature>
<feature type="domain" description="LIM zinc-binding" evidence="8">
    <location>
        <begin position="615"/>
        <end position="676"/>
    </location>
</feature>
<dbReference type="GO" id="GO:0000932">
    <property type="term" value="C:P-body"/>
    <property type="evidence" value="ECO:0000318"/>
    <property type="project" value="GO_Central"/>
</dbReference>
<feature type="region of interest" description="Disordered" evidence="7">
    <location>
        <begin position="110"/>
        <end position="289"/>
    </location>
</feature>
<dbReference type="PANTHER" id="PTHR24219">
    <property type="entry name" value="LIM DOMAIN-CONTAINING PROTEIN JUB"/>
    <property type="match status" value="1"/>
</dbReference>
<feature type="compositionally biased region" description="Basic and acidic residues" evidence="7">
    <location>
        <begin position="953"/>
        <end position="962"/>
    </location>
</feature>
<dbReference type="PANTHER" id="PTHR24219:SF4">
    <property type="entry name" value="LIM DOMAIN-CONTAINING PROTEIN JUB"/>
    <property type="match status" value="1"/>
</dbReference>
<evidence type="ECO:0000256" key="3">
    <source>
        <dbReference type="ARBA" id="ARBA00022737"/>
    </source>
</evidence>
<feature type="compositionally biased region" description="Polar residues" evidence="7">
    <location>
        <begin position="273"/>
        <end position="289"/>
    </location>
</feature>
<dbReference type="OrthoDB" id="25414at2759"/>
<feature type="compositionally biased region" description="Polar residues" evidence="7">
    <location>
        <begin position="189"/>
        <end position="216"/>
    </location>
</feature>
<dbReference type="FunFam" id="2.10.110.10:FF:000036">
    <property type="entry name" value="LIM domain-containing protein 1"/>
    <property type="match status" value="1"/>
</dbReference>
<dbReference type="GO" id="GO:0005667">
    <property type="term" value="C:transcription regulator complex"/>
    <property type="evidence" value="ECO:0000318"/>
    <property type="project" value="GO_Central"/>
</dbReference>
<feature type="compositionally biased region" description="Polar residues" evidence="7">
    <location>
        <begin position="144"/>
        <end position="163"/>
    </location>
</feature>
<feature type="region of interest" description="Disordered" evidence="7">
    <location>
        <begin position="346"/>
        <end position="571"/>
    </location>
</feature>
<evidence type="ECO:0000256" key="2">
    <source>
        <dbReference type="ARBA" id="ARBA00022723"/>
    </source>
</evidence>
<dbReference type="GO" id="GO:0005634">
    <property type="term" value="C:nucleus"/>
    <property type="evidence" value="ECO:0000318"/>
    <property type="project" value="GO_Central"/>
</dbReference>
<evidence type="ECO:0000256" key="5">
    <source>
        <dbReference type="ARBA" id="ARBA00023038"/>
    </source>
</evidence>
<dbReference type="CDD" id="cd09352">
    <property type="entry name" value="LIM1_Ajuba_like"/>
    <property type="match status" value="1"/>
</dbReference>
<feature type="compositionally biased region" description="Polar residues" evidence="7">
    <location>
        <begin position="533"/>
        <end position="549"/>
    </location>
</feature>
<reference evidence="9" key="2">
    <citation type="submission" date="2021-01" db="UniProtKB">
        <authorList>
            <consortium name="EnsemblMetazoa"/>
        </authorList>
    </citation>
    <scope>IDENTIFICATION</scope>
</reference>
<keyword evidence="10" id="KW-1185">Reference proteome</keyword>
<feature type="compositionally biased region" description="Pro residues" evidence="7">
    <location>
        <begin position="845"/>
        <end position="854"/>
    </location>
</feature>
<dbReference type="GO" id="GO:0001666">
    <property type="term" value="P:response to hypoxia"/>
    <property type="evidence" value="ECO:0000318"/>
    <property type="project" value="GO_Central"/>
</dbReference>
<sequence>MIMESLNNYEGRNDHFREEARYLIRDLHLNNSNGQSRTDNHGRREKQSQQRTFDNNLHVHRQKQDVDLIASSSNDAGDRRQHHQHRGGMGQPVGAELGLLGAGDYELMDGNSGLLEHTSGPGPDMVSGHRASTGTGQPPPGNMAASSRVVSNDWNRNGHSSVGQFDRHNWDSPPPGLKSDKKSMYVTGYSANLKSSYPPQSQGSKYGMSRSNSAANANERLASGEISPTLVTESHTKNRGLRPNERNSAISAFDPSPSQSNSCGRESYDRSVISRNSSQTRSEARSTWITDDLCPPRSVAQTRDYNAGGYGGVVSQTSHVSGTSLHRNDQTVVSDAALDDRRRDFHHQRDSFSTAHHQREASYSNINNGQRSGSVSSGHARGSPAGSQRSSIASNSSGDTSSSHSNRSQGGGVGPERRTSFRSQGAQHPSERNHSVPPDIYPSHQHTNSFLPAPKIRSNSHDHPYPAQHSTDYQDLWSAQSQGETEQGDMSQARRPQSSSNIASGKISSERNMPLPEGNSGARVADRAAMYTTPATPINASNSKQSQASVRPKTGSGHSQGGVPMNSNKSTNPLLRYEVVQKKSNGPSEAERKLEELTQQLEKELEENPEGEEFGYCVKCGEKVTGAGQACQAMGNLYHTTCFTCCSCGRTLRGKAFYNVHGKVYCEEDYLYSGFQLTAEKCAVCGHLIMDTILQAMGKSYHPGCFRCVVCNQCLDGVPFTIDVDQKIYCVKDYHKTYAPKCAACIEPITPGTMETVRVVSMDKDFHVECYRCHDCNLQLSDDDGHRCYPLTDKLLCYNCHIARIAPSSDLSPGLSYAGSGPLSEEDSTAVYSPQISPSTTYPVVSPPTSPPSASPHHAREASFSGRATYDPSVKSGSLPSEPPQYTPAPYSGGSSSTGGQVYRASPPPPSDPPPYSPHDPLKASNPPQPQKTNTGHYSYGSRPGPQVRRNGRHDSGSREQESVNDTSLGGYRVTDL</sequence>
<dbReference type="FunFam" id="2.10.110.10:FF:000028">
    <property type="entry name" value="LIM domain-containing protein 1"/>
    <property type="match status" value="1"/>
</dbReference>
<feature type="compositionally biased region" description="Polar residues" evidence="7">
    <location>
        <begin position="246"/>
        <end position="264"/>
    </location>
</feature>
<dbReference type="EnsemblMetazoa" id="XM_787706">
    <property type="protein sequence ID" value="XP_792799"/>
    <property type="gene ID" value="LOC588004"/>
</dbReference>
<keyword evidence="2 6" id="KW-0479">Metal-binding</keyword>
<dbReference type="InterPro" id="IPR047172">
    <property type="entry name" value="Ajuba-like"/>
</dbReference>
<evidence type="ECO:0000256" key="7">
    <source>
        <dbReference type="SAM" id="MobiDB-lite"/>
    </source>
</evidence>
<accession>A0A7M7RG60</accession>
<feature type="compositionally biased region" description="Low complexity" evidence="7">
    <location>
        <begin position="390"/>
        <end position="408"/>
    </location>
</feature>
<dbReference type="GO" id="GO:0005912">
    <property type="term" value="C:adherens junction"/>
    <property type="evidence" value="ECO:0000318"/>
    <property type="project" value="GO_Central"/>
</dbReference>
<dbReference type="AlphaFoldDB" id="A0A7M7RG60"/>
<reference evidence="10" key="1">
    <citation type="submission" date="2015-02" db="EMBL/GenBank/DDBJ databases">
        <title>Genome sequencing for Strongylocentrotus purpuratus.</title>
        <authorList>
            <person name="Murali S."/>
            <person name="Liu Y."/>
            <person name="Vee V."/>
            <person name="English A."/>
            <person name="Wang M."/>
            <person name="Skinner E."/>
            <person name="Han Y."/>
            <person name="Muzny D.M."/>
            <person name="Worley K.C."/>
            <person name="Gibbs R.A."/>
        </authorList>
    </citation>
    <scope>NUCLEOTIDE SEQUENCE</scope>
</reference>
<dbReference type="RefSeq" id="XP_792799.3">
    <property type="nucleotide sequence ID" value="XM_787706.5"/>
</dbReference>
<dbReference type="CDD" id="cd09438">
    <property type="entry name" value="LIM3_Ajuba_like"/>
    <property type="match status" value="1"/>
</dbReference>
<feature type="region of interest" description="Disordered" evidence="7">
    <location>
        <begin position="28"/>
        <end position="60"/>
    </location>
</feature>
<evidence type="ECO:0000256" key="6">
    <source>
        <dbReference type="PROSITE-ProRule" id="PRU00125"/>
    </source>
</evidence>
<dbReference type="GO" id="GO:0003714">
    <property type="term" value="F:transcription corepressor activity"/>
    <property type="evidence" value="ECO:0000318"/>
    <property type="project" value="GO_Central"/>
</dbReference>
<keyword evidence="5 6" id="KW-0440">LIM domain</keyword>
<feature type="compositionally biased region" description="Polar residues" evidence="7">
    <location>
        <begin position="351"/>
        <end position="377"/>
    </location>
</feature>
<dbReference type="FunFam" id="2.10.110.10:FF:000037">
    <property type="entry name" value="LIM domain-containing protein 1"/>
    <property type="match status" value="1"/>
</dbReference>
<feature type="domain" description="LIM zinc-binding" evidence="8">
    <location>
        <begin position="680"/>
        <end position="740"/>
    </location>
</feature>
<proteinExistence type="inferred from homology"/>
<evidence type="ECO:0000313" key="9">
    <source>
        <dbReference type="EnsemblMetazoa" id="XP_792799"/>
    </source>
</evidence>
<dbReference type="GO" id="GO:0046872">
    <property type="term" value="F:metal ion binding"/>
    <property type="evidence" value="ECO:0007669"/>
    <property type="project" value="UniProtKB-KW"/>
</dbReference>
<dbReference type="GeneID" id="588004"/>
<dbReference type="PROSITE" id="PS00478">
    <property type="entry name" value="LIM_DOMAIN_1"/>
    <property type="match status" value="2"/>
</dbReference>
<dbReference type="SMART" id="SM00132">
    <property type="entry name" value="LIM"/>
    <property type="match status" value="3"/>
</dbReference>
<name>A0A7M7RG60_STRPU</name>
<comment type="similarity">
    <text evidence="1">Belongs to the zyxin/ajuba family.</text>
</comment>
<evidence type="ECO:0000256" key="1">
    <source>
        <dbReference type="ARBA" id="ARBA00009611"/>
    </source>
</evidence>
<dbReference type="GO" id="GO:0007010">
    <property type="term" value="P:cytoskeleton organization"/>
    <property type="evidence" value="ECO:0000318"/>
    <property type="project" value="GO_Central"/>
</dbReference>
<feature type="compositionally biased region" description="Basic and acidic residues" evidence="7">
    <location>
        <begin position="38"/>
        <end position="48"/>
    </location>
</feature>
<dbReference type="Pfam" id="PF00412">
    <property type="entry name" value="LIM"/>
    <property type="match status" value="3"/>
</dbReference>